<dbReference type="SUPFAM" id="SSF53092">
    <property type="entry name" value="Creatinase/prolidase N-terminal domain"/>
    <property type="match status" value="1"/>
</dbReference>
<reference evidence="3" key="1">
    <citation type="submission" date="2019-08" db="EMBL/GenBank/DDBJ databases">
        <authorList>
            <person name="Kucharzyk K."/>
            <person name="Murdoch R.W."/>
            <person name="Higgins S."/>
            <person name="Loffler F."/>
        </authorList>
    </citation>
    <scope>NUCLEOTIDE SEQUENCE</scope>
</reference>
<dbReference type="PRINTS" id="PR00599">
    <property type="entry name" value="MAPEPTIDASE"/>
</dbReference>
<accession>A0A644YYZ3</accession>
<evidence type="ECO:0000259" key="2">
    <source>
        <dbReference type="Pfam" id="PF01321"/>
    </source>
</evidence>
<evidence type="ECO:0000313" key="3">
    <source>
        <dbReference type="EMBL" id="MPM33587.1"/>
    </source>
</evidence>
<dbReference type="EMBL" id="VSSQ01006702">
    <property type="protein sequence ID" value="MPM33587.1"/>
    <property type="molecule type" value="Genomic_DNA"/>
</dbReference>
<dbReference type="PANTHER" id="PTHR46112">
    <property type="entry name" value="AMINOPEPTIDASE"/>
    <property type="match status" value="1"/>
</dbReference>
<feature type="domain" description="Creatinase N-terminal" evidence="2">
    <location>
        <begin position="4"/>
        <end position="127"/>
    </location>
</feature>
<dbReference type="Pfam" id="PF01321">
    <property type="entry name" value="Creatinase_N"/>
    <property type="match status" value="1"/>
</dbReference>
<name>A0A644YYZ3_9ZZZZ</name>
<dbReference type="EC" id="3.4.11.-" evidence="3"/>
<gene>
    <name evidence="3" type="primary">ypdF_9</name>
    <name evidence="3" type="ORF">SDC9_80164</name>
</gene>
<dbReference type="InterPro" id="IPR000587">
    <property type="entry name" value="Creatinase_N"/>
</dbReference>
<keyword evidence="3" id="KW-0645">Protease</keyword>
<dbReference type="Gene3D" id="3.40.350.10">
    <property type="entry name" value="Creatinase/prolidase N-terminal domain"/>
    <property type="match status" value="1"/>
</dbReference>
<keyword evidence="3" id="KW-0031">Aminopeptidase</keyword>
<dbReference type="InterPro" id="IPR000994">
    <property type="entry name" value="Pept_M24"/>
</dbReference>
<dbReference type="Pfam" id="PF00557">
    <property type="entry name" value="Peptidase_M24"/>
    <property type="match status" value="1"/>
</dbReference>
<dbReference type="AlphaFoldDB" id="A0A644YYZ3"/>
<sequence length="354" mass="38230">MNHLKKIAAGLPQYGLDAMMLTSAPGEYYAVGFRGEGVVIVTPKKNYYFTDSRYIEAAGKRVTGAEIVMTGGGKNYKKLINEAVHACGIGKLGFEDGYMTVSSHKEYEEGIECSLVPAQKLVNGLRASKDPEEVEVMIKAQRIAERALDEILSFIEPGKTERDLASRLVYDMLRFGADKMSFDPIVVSGPNTSLPHGVPGDRQVQKGDFITMDFGCIVDGYCSDMTRTVALGAPDDEMKKVYHLVLAAQLEGIKAAHAGVPGKSVDAAARAVIEEAGYGRYFGHGFGHSLGIEIHESPNANTVEETLLPVGTVISAEPGIYLPGRFGVRIEDVIVLDETGNTDITKAPKELIVL</sequence>
<protein>
    <submittedName>
        <fullName evidence="3">Aminopeptidase YpdF</fullName>
        <ecNumber evidence="3">3.4.11.-</ecNumber>
    </submittedName>
</protein>
<dbReference type="Gene3D" id="3.90.230.10">
    <property type="entry name" value="Creatinase/methionine aminopeptidase superfamily"/>
    <property type="match status" value="1"/>
</dbReference>
<dbReference type="CDD" id="cd01092">
    <property type="entry name" value="APP-like"/>
    <property type="match status" value="1"/>
</dbReference>
<dbReference type="InterPro" id="IPR050659">
    <property type="entry name" value="Peptidase_M24B"/>
</dbReference>
<proteinExistence type="predicted"/>
<dbReference type="GO" id="GO:0004177">
    <property type="term" value="F:aminopeptidase activity"/>
    <property type="evidence" value="ECO:0007669"/>
    <property type="project" value="UniProtKB-KW"/>
</dbReference>
<evidence type="ECO:0000259" key="1">
    <source>
        <dbReference type="Pfam" id="PF00557"/>
    </source>
</evidence>
<feature type="domain" description="Peptidase M24" evidence="1">
    <location>
        <begin position="136"/>
        <end position="337"/>
    </location>
</feature>
<dbReference type="InterPro" id="IPR036005">
    <property type="entry name" value="Creatinase/aminopeptidase-like"/>
</dbReference>
<comment type="caution">
    <text evidence="3">The sequence shown here is derived from an EMBL/GenBank/DDBJ whole genome shotgun (WGS) entry which is preliminary data.</text>
</comment>
<dbReference type="PANTHER" id="PTHR46112:SF3">
    <property type="entry name" value="AMINOPEPTIDASE YPDF"/>
    <property type="match status" value="1"/>
</dbReference>
<organism evidence="3">
    <name type="scientific">bioreactor metagenome</name>
    <dbReference type="NCBI Taxonomy" id="1076179"/>
    <lineage>
        <taxon>unclassified sequences</taxon>
        <taxon>metagenomes</taxon>
        <taxon>ecological metagenomes</taxon>
    </lineage>
</organism>
<dbReference type="InterPro" id="IPR029149">
    <property type="entry name" value="Creatin/AminoP/Spt16_N"/>
</dbReference>
<dbReference type="SUPFAM" id="SSF55920">
    <property type="entry name" value="Creatinase/aminopeptidase"/>
    <property type="match status" value="1"/>
</dbReference>
<keyword evidence="3" id="KW-0378">Hydrolase</keyword>
<dbReference type="InterPro" id="IPR001714">
    <property type="entry name" value="Pept_M24_MAP"/>
</dbReference>